<dbReference type="VEuPathDB" id="FungiDB:BO71DRAFT_389178"/>
<dbReference type="InterPro" id="IPR016181">
    <property type="entry name" value="Acyl_CoA_acyltransferase"/>
</dbReference>
<dbReference type="Pfam" id="PF00583">
    <property type="entry name" value="Acetyltransf_1"/>
    <property type="match status" value="1"/>
</dbReference>
<dbReference type="GO" id="GO:0016747">
    <property type="term" value="F:acyltransferase activity, transferring groups other than amino-acyl groups"/>
    <property type="evidence" value="ECO:0007669"/>
    <property type="project" value="InterPro"/>
</dbReference>
<gene>
    <name evidence="2" type="ORF">BO71DRAFT_389178</name>
</gene>
<evidence type="ECO:0000313" key="3">
    <source>
        <dbReference type="Proteomes" id="UP000247810"/>
    </source>
</evidence>
<keyword evidence="2" id="KW-0808">Transferase</keyword>
<accession>A0A319D5A7</accession>
<dbReference type="OrthoDB" id="2744543at2759"/>
<dbReference type="PROSITE" id="PS51186">
    <property type="entry name" value="GNAT"/>
    <property type="match status" value="1"/>
</dbReference>
<dbReference type="SUPFAM" id="SSF55729">
    <property type="entry name" value="Acyl-CoA N-acyltransferases (Nat)"/>
    <property type="match status" value="1"/>
</dbReference>
<dbReference type="AlphaFoldDB" id="A0A319D5A7"/>
<dbReference type="CDD" id="cd04301">
    <property type="entry name" value="NAT_SF"/>
    <property type="match status" value="1"/>
</dbReference>
<reference evidence="2 3" key="1">
    <citation type="submission" date="2018-02" db="EMBL/GenBank/DDBJ databases">
        <title>The genomes of Aspergillus section Nigri reveals drivers in fungal speciation.</title>
        <authorList>
            <consortium name="DOE Joint Genome Institute"/>
            <person name="Vesth T.C."/>
            <person name="Nybo J."/>
            <person name="Theobald S."/>
            <person name="Brandl J."/>
            <person name="Frisvad J.C."/>
            <person name="Nielsen K.F."/>
            <person name="Lyhne E.K."/>
            <person name="Kogle M.E."/>
            <person name="Kuo A."/>
            <person name="Riley R."/>
            <person name="Clum A."/>
            <person name="Nolan M."/>
            <person name="Lipzen A."/>
            <person name="Salamov A."/>
            <person name="Henrissat B."/>
            <person name="Wiebenga A."/>
            <person name="De vries R.P."/>
            <person name="Grigoriev I.V."/>
            <person name="Mortensen U.H."/>
            <person name="Andersen M.R."/>
            <person name="Baker S.E."/>
        </authorList>
    </citation>
    <scope>NUCLEOTIDE SEQUENCE [LARGE SCALE GENOMIC DNA]</scope>
    <source>
        <strain evidence="2 3">CBS 707.79</strain>
    </source>
</reference>
<dbReference type="InterPro" id="IPR052523">
    <property type="entry name" value="Trichothecene_AcTrans"/>
</dbReference>
<protein>
    <submittedName>
        <fullName evidence="2">Acetyltransferase, GNAT family</fullName>
    </submittedName>
</protein>
<dbReference type="PANTHER" id="PTHR42791">
    <property type="entry name" value="GNAT FAMILY ACETYLTRANSFERASE"/>
    <property type="match status" value="1"/>
</dbReference>
<dbReference type="Gene3D" id="3.40.630.30">
    <property type="match status" value="1"/>
</dbReference>
<feature type="domain" description="N-acetyltransferase" evidence="1">
    <location>
        <begin position="63"/>
        <end position="268"/>
    </location>
</feature>
<evidence type="ECO:0000313" key="2">
    <source>
        <dbReference type="EMBL" id="PYH89687.1"/>
    </source>
</evidence>
<evidence type="ECO:0000259" key="1">
    <source>
        <dbReference type="PROSITE" id="PS51186"/>
    </source>
</evidence>
<dbReference type="InterPro" id="IPR000182">
    <property type="entry name" value="GNAT_dom"/>
</dbReference>
<proteinExistence type="predicted"/>
<keyword evidence="3" id="KW-1185">Reference proteome</keyword>
<organism evidence="2 3">
    <name type="scientific">Aspergillus ellipticus CBS 707.79</name>
    <dbReference type="NCBI Taxonomy" id="1448320"/>
    <lineage>
        <taxon>Eukaryota</taxon>
        <taxon>Fungi</taxon>
        <taxon>Dikarya</taxon>
        <taxon>Ascomycota</taxon>
        <taxon>Pezizomycotina</taxon>
        <taxon>Eurotiomycetes</taxon>
        <taxon>Eurotiomycetidae</taxon>
        <taxon>Eurotiales</taxon>
        <taxon>Aspergillaceae</taxon>
        <taxon>Aspergillus</taxon>
        <taxon>Aspergillus subgen. Circumdati</taxon>
    </lineage>
</organism>
<dbReference type="PANTHER" id="PTHR42791:SF17">
    <property type="entry name" value="ACETYLTRANSFERASE, GNAT FAMILY FAMILY (AFU_ORTHOLOGUE AFUA_8G05690)"/>
    <property type="match status" value="1"/>
</dbReference>
<sequence>MRLISSPARLPQAITYLRPSIHPSYTPTLAVMHLRPNPPITRSHPLPLTGQHHRTTVPQGPQLEVSLAEPSDSAALTEVFLRAFSDDFNLRLFPCTPDVRSWWVEHFRRDIELARSQHPSCAVLKVVGEGGVIAGFAKWQLPFVSASSATNGEEAKVHWPASSDSELCDRFFGDIHAERQKKMGGQPHYYLDMLGTSPDFNGRGIGSALLRWGLERADEAGVDTFLASTPQGRPLYEKYGFGVVREWEVIPGYRQAAMARCVEKQPNDRRR</sequence>
<dbReference type="Proteomes" id="UP000247810">
    <property type="component" value="Unassembled WGS sequence"/>
</dbReference>
<dbReference type="EMBL" id="KZ826017">
    <property type="protein sequence ID" value="PYH89687.1"/>
    <property type="molecule type" value="Genomic_DNA"/>
</dbReference>
<dbReference type="STRING" id="1448320.A0A319D5A7"/>
<name>A0A319D5A7_9EURO</name>